<dbReference type="PRINTS" id="PR01607">
    <property type="entry name" value="APYRASEFAMLY"/>
</dbReference>
<dbReference type="InterPro" id="IPR006179">
    <property type="entry name" value="5_nucleotidase/apyrase"/>
</dbReference>
<feature type="domain" description="5'-Nucleotidase C-terminal" evidence="3">
    <location>
        <begin position="336"/>
        <end position="460"/>
    </location>
</feature>
<evidence type="ECO:0000313" key="4">
    <source>
        <dbReference type="EMBL" id="OIR01273.1"/>
    </source>
</evidence>
<dbReference type="PANTHER" id="PTHR11575">
    <property type="entry name" value="5'-NUCLEOTIDASE-RELATED"/>
    <property type="match status" value="1"/>
</dbReference>
<dbReference type="EMBL" id="MLJW01000085">
    <property type="protein sequence ID" value="OIR01273.1"/>
    <property type="molecule type" value="Genomic_DNA"/>
</dbReference>
<dbReference type="Pfam" id="PF00149">
    <property type="entry name" value="Metallophos"/>
    <property type="match status" value="1"/>
</dbReference>
<dbReference type="InterPro" id="IPR004843">
    <property type="entry name" value="Calcineurin-like_PHP"/>
</dbReference>
<dbReference type="SUPFAM" id="SSF55816">
    <property type="entry name" value="5'-nucleotidase (syn. UDP-sugar hydrolase), C-terminal domain"/>
    <property type="match status" value="1"/>
</dbReference>
<dbReference type="AlphaFoldDB" id="A0A1J5RYR4"/>
<dbReference type="Gene3D" id="3.90.780.10">
    <property type="entry name" value="5'-Nucleotidase, C-terminal domain"/>
    <property type="match status" value="1"/>
</dbReference>
<sequence>MKTLIRVYCFAILLFPLCSVAQSKNDTLCIIQINDVYEISPLQNGKAGGMARVATIIKENKKHYQTFSVVAGDFLNPSVMGTASYENEKINGRQMVDLFNHIGINLVTFGNHEFDIPEKVLQQRINESNFDWISSNVFEKDSAGNESPFYKLSGNIKQPFSQTYTLLSKHKQFAVTFFALTLAANQQNFVSYHTYNSSLKPIIAKQNNSKNVLIGLTHLLYKEDSMLMTEYPAIKHIIGGHEHQNMKIKAGNGYVTKADANAKSIYRHLIYLNKKGLPEISSQLINLDESINKDSSTNLLVDKWEQIAYQSFRKMGLEPTNSVCRLKDTLNGLESSIRFEQNNMGSLVTDAMIYNDSLVDAAIINSGSIRIDDKVAGDISELDIIRIMPFGGKLIDLSVKGNLLLQVLNTNDSRKGLGGYLQISKGFEKINGVWYLKKAPVAEDKTYKIRTIEFLASGKETGLGYFKTDNPDITAVTPVTNRVDNTPVDIRKQLIAYLKANF</sequence>
<dbReference type="GO" id="GO:0008768">
    <property type="term" value="F:UDP-sugar diphosphatase activity"/>
    <property type="evidence" value="ECO:0007669"/>
    <property type="project" value="TreeGrafter"/>
</dbReference>
<dbReference type="Pfam" id="PF02872">
    <property type="entry name" value="5_nucleotid_C"/>
    <property type="match status" value="1"/>
</dbReference>
<dbReference type="GO" id="GO:0008253">
    <property type="term" value="F:5'-nucleotidase activity"/>
    <property type="evidence" value="ECO:0007669"/>
    <property type="project" value="TreeGrafter"/>
</dbReference>
<reference evidence="4" key="1">
    <citation type="submission" date="2016-10" db="EMBL/GenBank/DDBJ databases">
        <title>Sequence of Gallionella enrichment culture.</title>
        <authorList>
            <person name="Poehlein A."/>
            <person name="Muehling M."/>
            <person name="Daniel R."/>
        </authorList>
    </citation>
    <scope>NUCLEOTIDE SEQUENCE</scope>
</reference>
<evidence type="ECO:0000259" key="3">
    <source>
        <dbReference type="Pfam" id="PF02872"/>
    </source>
</evidence>
<dbReference type="InterPro" id="IPR029052">
    <property type="entry name" value="Metallo-depent_PP-like"/>
</dbReference>
<comment type="caution">
    <text evidence="4">The sequence shown here is derived from an EMBL/GenBank/DDBJ whole genome shotgun (WGS) entry which is preliminary data.</text>
</comment>
<gene>
    <name evidence="4" type="primary">yfkN_3</name>
    <name evidence="4" type="ORF">GALL_165610</name>
</gene>
<feature type="domain" description="Calcineurin-like phosphoesterase" evidence="2">
    <location>
        <begin position="30"/>
        <end position="244"/>
    </location>
</feature>
<dbReference type="InterPro" id="IPR008334">
    <property type="entry name" value="5'-Nucleotdase_C"/>
</dbReference>
<organism evidence="4">
    <name type="scientific">mine drainage metagenome</name>
    <dbReference type="NCBI Taxonomy" id="410659"/>
    <lineage>
        <taxon>unclassified sequences</taxon>
        <taxon>metagenomes</taxon>
        <taxon>ecological metagenomes</taxon>
    </lineage>
</organism>
<name>A0A1J5RYR4_9ZZZZ</name>
<dbReference type="SUPFAM" id="SSF56300">
    <property type="entry name" value="Metallo-dependent phosphatases"/>
    <property type="match status" value="1"/>
</dbReference>
<dbReference type="InterPro" id="IPR036907">
    <property type="entry name" value="5'-Nucleotdase_C_sf"/>
</dbReference>
<dbReference type="PANTHER" id="PTHR11575:SF24">
    <property type="entry name" value="5'-NUCLEOTIDASE"/>
    <property type="match status" value="1"/>
</dbReference>
<accession>A0A1J5RYR4</accession>
<dbReference type="Gene3D" id="3.60.21.10">
    <property type="match status" value="1"/>
</dbReference>
<dbReference type="GO" id="GO:0009166">
    <property type="term" value="P:nucleotide catabolic process"/>
    <property type="evidence" value="ECO:0007669"/>
    <property type="project" value="InterPro"/>
</dbReference>
<dbReference type="GO" id="GO:0030288">
    <property type="term" value="C:outer membrane-bounded periplasmic space"/>
    <property type="evidence" value="ECO:0007669"/>
    <property type="project" value="TreeGrafter"/>
</dbReference>
<evidence type="ECO:0000259" key="2">
    <source>
        <dbReference type="Pfam" id="PF00149"/>
    </source>
</evidence>
<protein>
    <submittedName>
        <fullName evidence="4">Trifunctional nucleotide phosphoesterase protein YfkN</fullName>
    </submittedName>
</protein>
<evidence type="ECO:0000256" key="1">
    <source>
        <dbReference type="ARBA" id="ARBA00022729"/>
    </source>
</evidence>
<proteinExistence type="predicted"/>
<keyword evidence="1" id="KW-0732">Signal</keyword>